<evidence type="ECO:0000256" key="9">
    <source>
        <dbReference type="RuleBase" id="RU000461"/>
    </source>
</evidence>
<dbReference type="EMBL" id="CAJVRC010000859">
    <property type="protein sequence ID" value="CAG8897194.1"/>
    <property type="molecule type" value="Genomic_DNA"/>
</dbReference>
<evidence type="ECO:0000256" key="3">
    <source>
        <dbReference type="ARBA" id="ARBA00022617"/>
    </source>
</evidence>
<keyword evidence="6 8" id="KW-0408">Iron</keyword>
<dbReference type="GO" id="GO:0016705">
    <property type="term" value="F:oxidoreductase activity, acting on paired donors, with incorporation or reduction of molecular oxygen"/>
    <property type="evidence" value="ECO:0007669"/>
    <property type="project" value="InterPro"/>
</dbReference>
<evidence type="ECO:0000256" key="1">
    <source>
        <dbReference type="ARBA" id="ARBA00001971"/>
    </source>
</evidence>
<evidence type="ECO:0000256" key="6">
    <source>
        <dbReference type="ARBA" id="ARBA00023004"/>
    </source>
</evidence>
<gene>
    <name evidence="10" type="ORF">PEGY_LOCUS4686</name>
</gene>
<protein>
    <recommendedName>
        <fullName evidence="12">Cytochrome P450</fullName>
    </recommendedName>
</protein>
<comment type="cofactor">
    <cofactor evidence="1 8">
        <name>heme</name>
        <dbReference type="ChEBI" id="CHEBI:30413"/>
    </cofactor>
</comment>
<dbReference type="AlphaFoldDB" id="A0A9W4KAV7"/>
<name>A0A9W4KAV7_9EURO</name>
<keyword evidence="5 9" id="KW-0560">Oxidoreductase</keyword>
<dbReference type="GO" id="GO:0004497">
    <property type="term" value="F:monooxygenase activity"/>
    <property type="evidence" value="ECO:0007669"/>
    <property type="project" value="UniProtKB-KW"/>
</dbReference>
<dbReference type="InterPro" id="IPR001128">
    <property type="entry name" value="Cyt_P450"/>
</dbReference>
<keyword evidence="3 8" id="KW-0349">Heme</keyword>
<dbReference type="PROSITE" id="PS00086">
    <property type="entry name" value="CYTOCHROME_P450"/>
    <property type="match status" value="1"/>
</dbReference>
<dbReference type="GO" id="GO:0043386">
    <property type="term" value="P:mycotoxin biosynthetic process"/>
    <property type="evidence" value="ECO:0007669"/>
    <property type="project" value="UniProtKB-ARBA"/>
</dbReference>
<evidence type="ECO:0000256" key="4">
    <source>
        <dbReference type="ARBA" id="ARBA00022723"/>
    </source>
</evidence>
<dbReference type="PANTHER" id="PTHR46206">
    <property type="entry name" value="CYTOCHROME P450"/>
    <property type="match status" value="1"/>
</dbReference>
<dbReference type="InterPro" id="IPR017972">
    <property type="entry name" value="Cyt_P450_CS"/>
</dbReference>
<dbReference type="CDD" id="cd11041">
    <property type="entry name" value="CYP503A1-like"/>
    <property type="match status" value="1"/>
</dbReference>
<proteinExistence type="inferred from homology"/>
<dbReference type="InterPro" id="IPR002403">
    <property type="entry name" value="Cyt_P450_E_grp-IV"/>
</dbReference>
<keyword evidence="4 8" id="KW-0479">Metal-binding</keyword>
<feature type="binding site" description="axial binding residue" evidence="8">
    <location>
        <position position="392"/>
    </location>
    <ligand>
        <name>heme</name>
        <dbReference type="ChEBI" id="CHEBI:30413"/>
    </ligand>
    <ligandPart>
        <name>Fe</name>
        <dbReference type="ChEBI" id="CHEBI:18248"/>
    </ligandPart>
</feature>
<dbReference type="OrthoDB" id="1844152at2759"/>
<dbReference type="Proteomes" id="UP001154252">
    <property type="component" value="Unassembled WGS sequence"/>
</dbReference>
<evidence type="ECO:0000256" key="2">
    <source>
        <dbReference type="ARBA" id="ARBA00010617"/>
    </source>
</evidence>
<dbReference type="Gene3D" id="1.10.630.10">
    <property type="entry name" value="Cytochrome P450"/>
    <property type="match status" value="1"/>
</dbReference>
<dbReference type="InterPro" id="IPR036396">
    <property type="entry name" value="Cyt_P450_sf"/>
</dbReference>
<accession>A0A9W4KAV7</accession>
<dbReference type="GO" id="GO:0005506">
    <property type="term" value="F:iron ion binding"/>
    <property type="evidence" value="ECO:0007669"/>
    <property type="project" value="InterPro"/>
</dbReference>
<comment type="caution">
    <text evidence="10">The sequence shown here is derived from an EMBL/GenBank/DDBJ whole genome shotgun (WGS) entry which is preliminary data.</text>
</comment>
<dbReference type="SUPFAM" id="SSF48264">
    <property type="entry name" value="Cytochrome P450"/>
    <property type="match status" value="1"/>
</dbReference>
<evidence type="ECO:0000313" key="11">
    <source>
        <dbReference type="Proteomes" id="UP001154252"/>
    </source>
</evidence>
<evidence type="ECO:0000256" key="8">
    <source>
        <dbReference type="PIRSR" id="PIRSR602403-1"/>
    </source>
</evidence>
<dbReference type="GO" id="GO:0020037">
    <property type="term" value="F:heme binding"/>
    <property type="evidence" value="ECO:0007669"/>
    <property type="project" value="InterPro"/>
</dbReference>
<sequence>MGEPTIPIVNSYSGDITLKKAQSRFMSDARGLIKEGIQKFNGPFRIITNLGSRVILPASYTEWLKNCPDLDHQALVHDQYFAAYPGMEGQRVVTDPRKILINVTKTKLNNQSSQWHTVDWCQHAVRFIGRMSASVFVGPDLARDPKWQELILTSSMNTFMGIRSLRALPAFLRPLVHWFLPELRKCRQQIHLARLMLQPIFDRRAYGQTHSIESNKIGNFEDTIQWLEEIAAGRPYDAAAAQIAFAISAMHTTSELLKQALLDICMHPDLIPVLRDEAQKAIEESGWTTAGVFKMQLLDSAVKETQRLKPGLLVNLERKALRDVILPNGLTIPRGTNVAVDSSMMWDPAIYPDPFSYDACRFLRLRKSGNTAAALASTSPEHIAFGIGKPICPGRFFASNEVKIALAKILLTYDVRIPDGMAPKIVEMGFEMLSDPDAKLEVRKRKVL</sequence>
<evidence type="ECO:0008006" key="12">
    <source>
        <dbReference type="Google" id="ProtNLM"/>
    </source>
</evidence>
<evidence type="ECO:0000313" key="10">
    <source>
        <dbReference type="EMBL" id="CAG8897194.1"/>
    </source>
</evidence>
<comment type="similarity">
    <text evidence="2 9">Belongs to the cytochrome P450 family.</text>
</comment>
<organism evidence="10 11">
    <name type="scientific">Penicillium egyptiacum</name>
    <dbReference type="NCBI Taxonomy" id="1303716"/>
    <lineage>
        <taxon>Eukaryota</taxon>
        <taxon>Fungi</taxon>
        <taxon>Dikarya</taxon>
        <taxon>Ascomycota</taxon>
        <taxon>Pezizomycotina</taxon>
        <taxon>Eurotiomycetes</taxon>
        <taxon>Eurotiomycetidae</taxon>
        <taxon>Eurotiales</taxon>
        <taxon>Aspergillaceae</taxon>
        <taxon>Penicillium</taxon>
    </lineage>
</organism>
<keyword evidence="7 9" id="KW-0503">Monooxygenase</keyword>
<dbReference type="PRINTS" id="PR00465">
    <property type="entry name" value="EP450IV"/>
</dbReference>
<reference evidence="10" key="1">
    <citation type="submission" date="2021-07" db="EMBL/GenBank/DDBJ databases">
        <authorList>
            <person name="Branca A.L. A."/>
        </authorList>
    </citation>
    <scope>NUCLEOTIDE SEQUENCE</scope>
</reference>
<evidence type="ECO:0000256" key="7">
    <source>
        <dbReference type="ARBA" id="ARBA00023033"/>
    </source>
</evidence>
<evidence type="ECO:0000256" key="5">
    <source>
        <dbReference type="ARBA" id="ARBA00023002"/>
    </source>
</evidence>
<dbReference type="PANTHER" id="PTHR46206:SF2">
    <property type="entry name" value="CYTOCHROME P450 MONOOXYGENASE AUSG-RELATED"/>
    <property type="match status" value="1"/>
</dbReference>
<dbReference type="Pfam" id="PF00067">
    <property type="entry name" value="p450"/>
    <property type="match status" value="1"/>
</dbReference>
<keyword evidence="11" id="KW-1185">Reference proteome</keyword>